<dbReference type="InterPro" id="IPR023213">
    <property type="entry name" value="CAT-like_dom_sf"/>
</dbReference>
<name>A0A368NXZ5_AGRVI</name>
<organism evidence="1 2">
    <name type="scientific">Agrobacterium vitis</name>
    <name type="common">Rhizobium vitis</name>
    <dbReference type="NCBI Taxonomy" id="373"/>
    <lineage>
        <taxon>Bacteria</taxon>
        <taxon>Pseudomonadati</taxon>
        <taxon>Pseudomonadota</taxon>
        <taxon>Alphaproteobacteria</taxon>
        <taxon>Hyphomicrobiales</taxon>
        <taxon>Rhizobiaceae</taxon>
        <taxon>Rhizobium/Agrobacterium group</taxon>
        <taxon>Agrobacterium</taxon>
    </lineage>
</organism>
<gene>
    <name evidence="1" type="ORF">DXT89_11105</name>
</gene>
<evidence type="ECO:0008006" key="3">
    <source>
        <dbReference type="Google" id="ProtNLM"/>
    </source>
</evidence>
<dbReference type="AlphaFoldDB" id="A0A368NXZ5"/>
<evidence type="ECO:0000313" key="1">
    <source>
        <dbReference type="EMBL" id="KAA3527819.1"/>
    </source>
</evidence>
<proteinExistence type="predicted"/>
<dbReference type="EMBL" id="QUSG01000005">
    <property type="protein sequence ID" value="KAA3527819.1"/>
    <property type="molecule type" value="Genomic_DNA"/>
</dbReference>
<dbReference type="SUPFAM" id="SSF52777">
    <property type="entry name" value="CoA-dependent acyltransferases"/>
    <property type="match status" value="1"/>
</dbReference>
<reference evidence="1 2" key="1">
    <citation type="submission" date="2018-08" db="EMBL/GenBank/DDBJ databases">
        <title>Genome sequencing of Agrobacterium vitis strain ICMP 10754.</title>
        <authorList>
            <person name="Visnovsky S.B."/>
            <person name="Pitman A.R."/>
        </authorList>
    </citation>
    <scope>NUCLEOTIDE SEQUENCE [LARGE SCALE GENOMIC DNA]</scope>
    <source>
        <strain evidence="1 2">ICMP 10754</strain>
    </source>
</reference>
<comment type="caution">
    <text evidence="1">The sequence shown here is derived from an EMBL/GenBank/DDBJ whole genome shotgun (WGS) entry which is preliminary data.</text>
</comment>
<evidence type="ECO:0000313" key="2">
    <source>
        <dbReference type="Proteomes" id="UP000436911"/>
    </source>
</evidence>
<sequence length="434" mass="48581">MPPLPEIVTLTLPSGRFGFVYARGREEAKEHLAGRRALLTPDDAHELTEIPLTPMQASMVYPEFFHGQLTANTVAYIIKPGAFDQIDPDLEEIATSLGLAFPLVTAVVVEGDDGCAFRLPKEEVLGEHLVFRAERGFIDERDCISFLLDRPISLFEGPLLRLGDVDIRGQRHLAVLIHHILGDHIGQLQLLRALMAFCTPGKITGDESLPDLTFVPETLKLEKRHGDAVEQSLDFWAGYGERAAVSSLSHEGSGVIWQQTEIALPWTRYTRLQWAAMRAYRSAIGRLSETTDPLVLCLFSLREKQQGLGFYTVAAPILFEDELLGIDDMPEDFHDRMEAFRNHSIVGSEEIQAATGWDAGQISYLFNFVTMPEEDLLWMKTTLLDAPSENPRTDVDLTFIVAGAQLHLHLASRLDEERLALFLNCFLETLKDSL</sequence>
<dbReference type="RefSeq" id="WP_060716165.1">
    <property type="nucleotide sequence ID" value="NZ_JABFNP010000002.1"/>
</dbReference>
<dbReference type="Proteomes" id="UP000436911">
    <property type="component" value="Unassembled WGS sequence"/>
</dbReference>
<protein>
    <recommendedName>
        <fullName evidence="3">Condensation domain-containing protein</fullName>
    </recommendedName>
</protein>
<dbReference type="Gene3D" id="3.30.559.10">
    <property type="entry name" value="Chloramphenicol acetyltransferase-like domain"/>
    <property type="match status" value="1"/>
</dbReference>
<dbReference type="GeneID" id="60680067"/>
<accession>A0A368NXZ5</accession>